<reference evidence="3" key="1">
    <citation type="submission" date="2020-11" db="EMBL/GenBank/DDBJ databases">
        <title>Nocardioides sp. CBS4Y-1, whole genome shotgun sequence.</title>
        <authorList>
            <person name="Tuo L."/>
        </authorList>
    </citation>
    <scope>NUCLEOTIDE SEQUENCE</scope>
    <source>
        <strain evidence="3">CBS4Y-1</strain>
    </source>
</reference>
<protein>
    <submittedName>
        <fullName evidence="3">Uncharacterized protein</fullName>
    </submittedName>
</protein>
<feature type="transmembrane region" description="Helical" evidence="2">
    <location>
        <begin position="311"/>
        <end position="331"/>
    </location>
</feature>
<accession>A0A930UXY6</accession>
<dbReference type="AlphaFoldDB" id="A0A930UXY6"/>
<evidence type="ECO:0000313" key="4">
    <source>
        <dbReference type="Proteomes" id="UP000656804"/>
    </source>
</evidence>
<proteinExistence type="predicted"/>
<dbReference type="EMBL" id="JADIVZ010000003">
    <property type="protein sequence ID" value="MBF4161742.1"/>
    <property type="molecule type" value="Genomic_DNA"/>
</dbReference>
<feature type="transmembrane region" description="Helical" evidence="2">
    <location>
        <begin position="384"/>
        <end position="406"/>
    </location>
</feature>
<keyword evidence="4" id="KW-1185">Reference proteome</keyword>
<keyword evidence="2" id="KW-0812">Transmembrane</keyword>
<dbReference type="Proteomes" id="UP000656804">
    <property type="component" value="Unassembled WGS sequence"/>
</dbReference>
<feature type="transmembrane region" description="Helical" evidence="2">
    <location>
        <begin position="343"/>
        <end position="364"/>
    </location>
</feature>
<organism evidence="3 4">
    <name type="scientific">Nocardioides acrostichi</name>
    <dbReference type="NCBI Taxonomy" id="2784339"/>
    <lineage>
        <taxon>Bacteria</taxon>
        <taxon>Bacillati</taxon>
        <taxon>Actinomycetota</taxon>
        <taxon>Actinomycetes</taxon>
        <taxon>Propionibacteriales</taxon>
        <taxon>Nocardioidaceae</taxon>
        <taxon>Nocardioides</taxon>
    </lineage>
</organism>
<feature type="transmembrane region" description="Helical" evidence="2">
    <location>
        <begin position="84"/>
        <end position="105"/>
    </location>
</feature>
<feature type="transmembrane region" description="Helical" evidence="2">
    <location>
        <begin position="249"/>
        <end position="272"/>
    </location>
</feature>
<comment type="caution">
    <text evidence="3">The sequence shown here is derived from an EMBL/GenBank/DDBJ whole genome shotgun (WGS) entry which is preliminary data.</text>
</comment>
<dbReference type="RefSeq" id="WP_194503006.1">
    <property type="nucleotide sequence ID" value="NZ_JADIVZ010000003.1"/>
</dbReference>
<evidence type="ECO:0000313" key="3">
    <source>
        <dbReference type="EMBL" id="MBF4161742.1"/>
    </source>
</evidence>
<keyword evidence="2" id="KW-1133">Transmembrane helix</keyword>
<feature type="transmembrane region" description="Helical" evidence="2">
    <location>
        <begin position="30"/>
        <end position="55"/>
    </location>
</feature>
<dbReference type="Pfam" id="PF19877">
    <property type="entry name" value="DUF6350"/>
    <property type="match status" value="1"/>
</dbReference>
<sequence length="415" mass="41643">MTSLMPGPARTTHDAQDRSPRPVPLVPTSVVGGVLAALLPLLAAMALGVVGWFLLDAGSHGEPRDGLRVGALAWLMAHGSGVHVGGVLVSAVPLGLTLVAAWSVWRCGLRVGELVCAHGPDADGLADGSRDWTVPLAAGMFAAGYVCVAALTTTLSATAATAPSLGRVVLWSFALCSMLGLPAVAVGSGRAAVWSAWMPDHALGALSAARAVLRWWLVASLVAYLLAFLVDLSTAANITSQLHAHGGDVAVLVLVGVVLLPNAVAFSSAYLAGPGFAVGTGTTVSTTAVVLGPLPMVPYLAALPDPGAPPAWTSALLGLPPLLAAVAVARAQRRWATTSWTDGALRGCGGGLIAALVVALLTGLAGGAVGPGRMADVGPFTGQVLVHLLTSFGLGGLVGGLAMTAWQRRVAARDA</sequence>
<dbReference type="InterPro" id="IPR045931">
    <property type="entry name" value="DUF6350"/>
</dbReference>
<name>A0A930UXY6_9ACTN</name>
<feature type="region of interest" description="Disordered" evidence="1">
    <location>
        <begin position="1"/>
        <end position="23"/>
    </location>
</feature>
<feature type="compositionally biased region" description="Basic and acidic residues" evidence="1">
    <location>
        <begin position="11"/>
        <end position="20"/>
    </location>
</feature>
<evidence type="ECO:0000256" key="2">
    <source>
        <dbReference type="SAM" id="Phobius"/>
    </source>
</evidence>
<feature type="transmembrane region" description="Helical" evidence="2">
    <location>
        <begin position="168"/>
        <end position="193"/>
    </location>
</feature>
<gene>
    <name evidence="3" type="ORF">ISG29_08565</name>
</gene>
<feature type="transmembrane region" description="Helical" evidence="2">
    <location>
        <begin position="136"/>
        <end position="156"/>
    </location>
</feature>
<feature type="transmembrane region" description="Helical" evidence="2">
    <location>
        <begin position="213"/>
        <end position="237"/>
    </location>
</feature>
<evidence type="ECO:0000256" key="1">
    <source>
        <dbReference type="SAM" id="MobiDB-lite"/>
    </source>
</evidence>
<keyword evidence="2" id="KW-0472">Membrane</keyword>